<protein>
    <submittedName>
        <fullName evidence="1">Uncharacterized protein</fullName>
    </submittedName>
</protein>
<accession>A0A0F9NI67</accession>
<dbReference type="EMBL" id="LAZR01008093">
    <property type="protein sequence ID" value="KKM81017.1"/>
    <property type="molecule type" value="Genomic_DNA"/>
</dbReference>
<gene>
    <name evidence="1" type="ORF">LCGC14_1334080</name>
</gene>
<dbReference type="AlphaFoldDB" id="A0A0F9NI67"/>
<comment type="caution">
    <text evidence="1">The sequence shown here is derived from an EMBL/GenBank/DDBJ whole genome shotgun (WGS) entry which is preliminary data.</text>
</comment>
<proteinExistence type="predicted"/>
<sequence length="72" mass="8061">MRRAIITGGADSLEQVQRYMPGNYDARFEVQFFDAQPVQVMVIVGEDNAGWTLEDYVIPRLASGLIGARVEE</sequence>
<name>A0A0F9NI67_9ZZZZ</name>
<reference evidence="1" key="1">
    <citation type="journal article" date="2015" name="Nature">
        <title>Complex archaea that bridge the gap between prokaryotes and eukaryotes.</title>
        <authorList>
            <person name="Spang A."/>
            <person name="Saw J.H."/>
            <person name="Jorgensen S.L."/>
            <person name="Zaremba-Niedzwiedzka K."/>
            <person name="Martijn J."/>
            <person name="Lind A.E."/>
            <person name="van Eijk R."/>
            <person name="Schleper C."/>
            <person name="Guy L."/>
            <person name="Ettema T.J."/>
        </authorList>
    </citation>
    <scope>NUCLEOTIDE SEQUENCE</scope>
</reference>
<organism evidence="1">
    <name type="scientific">marine sediment metagenome</name>
    <dbReference type="NCBI Taxonomy" id="412755"/>
    <lineage>
        <taxon>unclassified sequences</taxon>
        <taxon>metagenomes</taxon>
        <taxon>ecological metagenomes</taxon>
    </lineage>
</organism>
<evidence type="ECO:0000313" key="1">
    <source>
        <dbReference type="EMBL" id="KKM81017.1"/>
    </source>
</evidence>